<protein>
    <recommendedName>
        <fullName evidence="5">Peptidase propeptide and YPEB domain-containing protein</fullName>
    </recommendedName>
</protein>
<feature type="region of interest" description="Disordered" evidence="1">
    <location>
        <begin position="137"/>
        <end position="162"/>
    </location>
</feature>
<evidence type="ECO:0008006" key="5">
    <source>
        <dbReference type="Google" id="ProtNLM"/>
    </source>
</evidence>
<name>A0A916XGD6_9BURK</name>
<dbReference type="NCBIfam" id="NF047450">
    <property type="entry name" value="post-PEP-CTERM_1"/>
    <property type="match status" value="1"/>
</dbReference>
<dbReference type="Proteomes" id="UP000637423">
    <property type="component" value="Unassembled WGS sequence"/>
</dbReference>
<accession>A0A916XGD6</accession>
<feature type="chain" id="PRO_5037840081" description="Peptidase propeptide and YPEB domain-containing protein" evidence="2">
    <location>
        <begin position="39"/>
        <end position="162"/>
    </location>
</feature>
<keyword evidence="4" id="KW-1185">Reference proteome</keyword>
<sequence length="162" mass="17336">MSTEKSLMKVLQTSQWHKRLFLATAVVSAIAVAPVVHAQESGMRVAKDPVTGKLRAPTAEEDEALNNQIKADEASKAGRQSTQARAKRAVAVVRADGSRTMVLDESFMTYSVATRKADGSIEMECVTGSEAADKLVNATPAATASTASTKVNHSQEHNHEEK</sequence>
<feature type="signal peptide" evidence="2">
    <location>
        <begin position="1"/>
        <end position="38"/>
    </location>
</feature>
<evidence type="ECO:0000256" key="1">
    <source>
        <dbReference type="SAM" id="MobiDB-lite"/>
    </source>
</evidence>
<comment type="caution">
    <text evidence="3">The sequence shown here is derived from an EMBL/GenBank/DDBJ whole genome shotgun (WGS) entry which is preliminary data.</text>
</comment>
<dbReference type="AlphaFoldDB" id="A0A916XGD6"/>
<keyword evidence="2" id="KW-0732">Signal</keyword>
<evidence type="ECO:0000313" key="3">
    <source>
        <dbReference type="EMBL" id="GGC68600.1"/>
    </source>
</evidence>
<proteinExistence type="predicted"/>
<organism evidence="3 4">
    <name type="scientific">Undibacterium terreum</name>
    <dbReference type="NCBI Taxonomy" id="1224302"/>
    <lineage>
        <taxon>Bacteria</taxon>
        <taxon>Pseudomonadati</taxon>
        <taxon>Pseudomonadota</taxon>
        <taxon>Betaproteobacteria</taxon>
        <taxon>Burkholderiales</taxon>
        <taxon>Oxalobacteraceae</taxon>
        <taxon>Undibacterium</taxon>
    </lineage>
</organism>
<gene>
    <name evidence="3" type="ORF">GCM10011396_14550</name>
</gene>
<evidence type="ECO:0000313" key="4">
    <source>
        <dbReference type="Proteomes" id="UP000637423"/>
    </source>
</evidence>
<dbReference type="EMBL" id="BMED01000001">
    <property type="protein sequence ID" value="GGC68600.1"/>
    <property type="molecule type" value="Genomic_DNA"/>
</dbReference>
<feature type="compositionally biased region" description="Low complexity" evidence="1">
    <location>
        <begin position="138"/>
        <end position="149"/>
    </location>
</feature>
<reference evidence="3" key="2">
    <citation type="submission" date="2020-09" db="EMBL/GenBank/DDBJ databases">
        <authorList>
            <person name="Sun Q."/>
            <person name="Zhou Y."/>
        </authorList>
    </citation>
    <scope>NUCLEOTIDE SEQUENCE</scope>
    <source>
        <strain evidence="3">CGMCC 1.10998</strain>
    </source>
</reference>
<reference evidence="3" key="1">
    <citation type="journal article" date="2014" name="Int. J. Syst. Evol. Microbiol.">
        <title>Complete genome sequence of Corynebacterium casei LMG S-19264T (=DSM 44701T), isolated from a smear-ripened cheese.</title>
        <authorList>
            <consortium name="US DOE Joint Genome Institute (JGI-PGF)"/>
            <person name="Walter F."/>
            <person name="Albersmeier A."/>
            <person name="Kalinowski J."/>
            <person name="Ruckert C."/>
        </authorList>
    </citation>
    <scope>NUCLEOTIDE SEQUENCE</scope>
    <source>
        <strain evidence="3">CGMCC 1.10998</strain>
    </source>
</reference>
<feature type="region of interest" description="Disordered" evidence="1">
    <location>
        <begin position="57"/>
        <end position="86"/>
    </location>
</feature>
<feature type="compositionally biased region" description="Basic and acidic residues" evidence="1">
    <location>
        <begin position="153"/>
        <end position="162"/>
    </location>
</feature>
<evidence type="ECO:0000256" key="2">
    <source>
        <dbReference type="SAM" id="SignalP"/>
    </source>
</evidence>